<organism evidence="2 3">
    <name type="scientific">Desulfovibrio porci</name>
    <dbReference type="NCBI Taxonomy" id="2605782"/>
    <lineage>
        <taxon>Bacteria</taxon>
        <taxon>Pseudomonadati</taxon>
        <taxon>Thermodesulfobacteriota</taxon>
        <taxon>Desulfovibrionia</taxon>
        <taxon>Desulfovibrionales</taxon>
        <taxon>Desulfovibrionaceae</taxon>
        <taxon>Desulfovibrio</taxon>
    </lineage>
</organism>
<accession>A0A6L5XKH0</accession>
<evidence type="ECO:0000256" key="1">
    <source>
        <dbReference type="SAM" id="Coils"/>
    </source>
</evidence>
<evidence type="ECO:0000313" key="2">
    <source>
        <dbReference type="EMBL" id="MSS27608.1"/>
    </source>
</evidence>
<name>A0A6L5XKH0_9BACT</name>
<dbReference type="AlphaFoldDB" id="A0A6L5XKH0"/>
<keyword evidence="3" id="KW-1185">Reference proteome</keyword>
<gene>
    <name evidence="2" type="ORF">FYJ44_05995</name>
</gene>
<feature type="coiled-coil region" evidence="1">
    <location>
        <begin position="74"/>
        <end position="125"/>
    </location>
</feature>
<evidence type="ECO:0000313" key="3">
    <source>
        <dbReference type="Proteomes" id="UP000477488"/>
    </source>
</evidence>
<dbReference type="EMBL" id="VUMH01000004">
    <property type="protein sequence ID" value="MSS27608.1"/>
    <property type="molecule type" value="Genomic_DNA"/>
</dbReference>
<sequence length="133" mass="14681">MDSVNFLNGSVQGDMRAQSTQNILNYHRTFTAAQRDNNGGVDTVDISDEGKHLALEFREALGMDASGKINVNRCEGDAETMEAIQDELESLTEQLSEIAGRQPQTEEMKQAAAEIKQRIHDLKKQGKKSASMP</sequence>
<dbReference type="RefSeq" id="WP_154510094.1">
    <property type="nucleotide sequence ID" value="NZ_VUMH01000004.1"/>
</dbReference>
<reference evidence="2 3" key="1">
    <citation type="submission" date="2019-09" db="EMBL/GenBank/DDBJ databases">
        <title>In-depth cultivation of the pig gut microbiome towards novel bacterial diversity and tailored functional studies.</title>
        <authorList>
            <person name="Wylensek D."/>
            <person name="Hitch T.C.A."/>
            <person name="Clavel T."/>
        </authorList>
    </citation>
    <scope>NUCLEOTIDE SEQUENCE [LARGE SCALE GENOMIC DNA]</scope>
    <source>
        <strain evidence="2 3">PG-178-WT-4</strain>
    </source>
</reference>
<keyword evidence="1" id="KW-0175">Coiled coil</keyword>
<protein>
    <submittedName>
        <fullName evidence="2">Uncharacterized protein</fullName>
    </submittedName>
</protein>
<dbReference type="Proteomes" id="UP000477488">
    <property type="component" value="Unassembled WGS sequence"/>
</dbReference>
<comment type="caution">
    <text evidence="2">The sequence shown here is derived from an EMBL/GenBank/DDBJ whole genome shotgun (WGS) entry which is preliminary data.</text>
</comment>
<proteinExistence type="predicted"/>